<keyword evidence="2" id="KW-0548">Nucleotidyltransferase</keyword>
<dbReference type="AlphaFoldDB" id="E6LDI1"/>
<dbReference type="InterPro" id="IPR003812">
    <property type="entry name" value="Fido"/>
</dbReference>
<evidence type="ECO:0000256" key="6">
    <source>
        <dbReference type="ARBA" id="ARBA00047939"/>
    </source>
</evidence>
<feature type="domain" description="Fido" evidence="8">
    <location>
        <begin position="43"/>
        <end position="172"/>
    </location>
</feature>
<protein>
    <recommendedName>
        <fullName evidence="5">protein adenylyltransferase</fullName>
        <ecNumber evidence="5">2.7.7.108</ecNumber>
    </recommendedName>
</protein>
<dbReference type="OrthoDB" id="9813719at2"/>
<dbReference type="PANTHER" id="PTHR39560">
    <property type="entry name" value="PROTEIN ADENYLYLTRANSFERASE FIC-RELATED"/>
    <property type="match status" value="1"/>
</dbReference>
<accession>E6LDI1</accession>
<dbReference type="HOGENOM" id="CLU_080158_4_0_9"/>
<dbReference type="InterPro" id="IPR036597">
    <property type="entry name" value="Fido-like_dom_sf"/>
</dbReference>
<keyword evidence="3" id="KW-0547">Nucleotide-binding</keyword>
<dbReference type="PROSITE" id="PS51459">
    <property type="entry name" value="FIDO"/>
    <property type="match status" value="1"/>
</dbReference>
<evidence type="ECO:0000313" key="10">
    <source>
        <dbReference type="Proteomes" id="UP000010296"/>
    </source>
</evidence>
<comment type="catalytic activity">
    <reaction evidence="6">
        <text>L-threonyl-[protein] + ATP = 3-O-(5'-adenylyl)-L-threonyl-[protein] + diphosphate</text>
        <dbReference type="Rhea" id="RHEA:54292"/>
        <dbReference type="Rhea" id="RHEA-COMP:11060"/>
        <dbReference type="Rhea" id="RHEA-COMP:13847"/>
        <dbReference type="ChEBI" id="CHEBI:30013"/>
        <dbReference type="ChEBI" id="CHEBI:30616"/>
        <dbReference type="ChEBI" id="CHEBI:33019"/>
        <dbReference type="ChEBI" id="CHEBI:138113"/>
        <dbReference type="EC" id="2.7.7.108"/>
    </reaction>
</comment>
<name>E6LDI1_ENTI1</name>
<reference evidence="9 10" key="1">
    <citation type="submission" date="2010-12" db="EMBL/GenBank/DDBJ databases">
        <authorList>
            <person name="Muzny D."/>
            <person name="Qin X."/>
            <person name="Deng J."/>
            <person name="Jiang H."/>
            <person name="Liu Y."/>
            <person name="Qu J."/>
            <person name="Song X.-Z."/>
            <person name="Zhang L."/>
            <person name="Thornton R."/>
            <person name="Coyle M."/>
            <person name="Francisco L."/>
            <person name="Jackson L."/>
            <person name="Javaid M."/>
            <person name="Korchina V."/>
            <person name="Kovar C."/>
            <person name="Mata R."/>
            <person name="Mathew T."/>
            <person name="Ngo R."/>
            <person name="Nguyen L."/>
            <person name="Nguyen N."/>
            <person name="Okwuonu G."/>
            <person name="Ongeri F."/>
            <person name="Pham C."/>
            <person name="Simmons D."/>
            <person name="Wilczek-Boney K."/>
            <person name="Hale W."/>
            <person name="Jakkamsetti A."/>
            <person name="Pham P."/>
            <person name="Ruth R."/>
            <person name="San Lucas F."/>
            <person name="Warren J."/>
            <person name="Zhang J."/>
            <person name="Zhao Z."/>
            <person name="Zhou C."/>
            <person name="Zhu D."/>
            <person name="Lee S."/>
            <person name="Bess C."/>
            <person name="Blankenburg K."/>
            <person name="Forbes L."/>
            <person name="Fu Q."/>
            <person name="Gubbala S."/>
            <person name="Hirani K."/>
            <person name="Jayaseelan J.C."/>
            <person name="Lara F."/>
            <person name="Munidasa M."/>
            <person name="Palculict T."/>
            <person name="Patil S."/>
            <person name="Pu L.-L."/>
            <person name="Saada N."/>
            <person name="Tang L."/>
            <person name="Weissenberger G."/>
            <person name="Zhu Y."/>
            <person name="Hemphill L."/>
            <person name="Shang Y."/>
            <person name="Youmans B."/>
            <person name="Ayvaz T."/>
            <person name="Ross M."/>
            <person name="Santibanez J."/>
            <person name="Aqrawi P."/>
            <person name="Gross S."/>
            <person name="Joshi V."/>
            <person name="Fowler G."/>
            <person name="Nazareth L."/>
            <person name="Reid J."/>
            <person name="Worley K."/>
            <person name="Petrosino J."/>
            <person name="Highlander S."/>
            <person name="Gibbs R."/>
        </authorList>
    </citation>
    <scope>NUCLEOTIDE SEQUENCE [LARGE SCALE GENOMIC DNA]</scope>
    <source>
        <strain evidence="10">DSM 15952 / CCUG 50447 / LMG 22039 / TP 1.5</strain>
    </source>
</reference>
<gene>
    <name evidence="9" type="primary">fic</name>
    <name evidence="9" type="ORF">HMPREF9088_0421</name>
</gene>
<sequence>MAVLENLLGIDNQAELAKAEEKLSKVRAKELVEVGMIDAFEIGTFKGLSQIHGYLFQDIYPFAGQIRTVDLAKGQFRFAPIVYLKQALSQIEKMPQKEYDDIIGKYVEMNVAHPFREGNGRATRIWFDQILKANLQKVVDWNLVDKDEYLTAMILSPVSDLQIKELLKGALTDKINDHEMFFKGIDASYYYEGYTEFKTSDL</sequence>
<dbReference type="Proteomes" id="UP000010296">
    <property type="component" value="Unassembled WGS sequence"/>
</dbReference>
<dbReference type="GO" id="GO:0070733">
    <property type="term" value="F:AMPylase activity"/>
    <property type="evidence" value="ECO:0007669"/>
    <property type="project" value="UniProtKB-EC"/>
</dbReference>
<dbReference type="Gene3D" id="1.10.3290.10">
    <property type="entry name" value="Fido-like domain"/>
    <property type="match status" value="1"/>
</dbReference>
<dbReference type="SUPFAM" id="SSF140931">
    <property type="entry name" value="Fic-like"/>
    <property type="match status" value="1"/>
</dbReference>
<dbReference type="PANTHER" id="PTHR39560:SF1">
    <property type="entry name" value="PROTEIN ADENYLYLTRANSFERASE FIC-RELATED"/>
    <property type="match status" value="1"/>
</dbReference>
<evidence type="ECO:0000256" key="3">
    <source>
        <dbReference type="ARBA" id="ARBA00022741"/>
    </source>
</evidence>
<comment type="catalytic activity">
    <reaction evidence="7">
        <text>L-tyrosyl-[protein] + ATP = O-(5'-adenylyl)-L-tyrosyl-[protein] + diphosphate</text>
        <dbReference type="Rhea" id="RHEA:54288"/>
        <dbReference type="Rhea" id="RHEA-COMP:10136"/>
        <dbReference type="Rhea" id="RHEA-COMP:13846"/>
        <dbReference type="ChEBI" id="CHEBI:30616"/>
        <dbReference type="ChEBI" id="CHEBI:33019"/>
        <dbReference type="ChEBI" id="CHEBI:46858"/>
        <dbReference type="ChEBI" id="CHEBI:83624"/>
        <dbReference type="EC" id="2.7.7.108"/>
    </reaction>
</comment>
<dbReference type="NCBIfam" id="NF046029">
    <property type="entry name" value="ProtAdlyltaseNmFic"/>
    <property type="match status" value="1"/>
</dbReference>
<dbReference type="RefSeq" id="WP_007207442.1">
    <property type="nucleotide sequence ID" value="NZ_GL622241.1"/>
</dbReference>
<evidence type="ECO:0000256" key="5">
    <source>
        <dbReference type="ARBA" id="ARBA00034531"/>
    </source>
</evidence>
<proteinExistence type="predicted"/>
<evidence type="ECO:0000256" key="2">
    <source>
        <dbReference type="ARBA" id="ARBA00022695"/>
    </source>
</evidence>
<comment type="caution">
    <text evidence="9">The sequence shown here is derived from an EMBL/GenBank/DDBJ whole genome shotgun (WGS) entry which is preliminary data.</text>
</comment>
<dbReference type="EMBL" id="AEPV01000013">
    <property type="protein sequence ID" value="EFU74757.1"/>
    <property type="molecule type" value="Genomic_DNA"/>
</dbReference>
<dbReference type="GO" id="GO:0005524">
    <property type="term" value="F:ATP binding"/>
    <property type="evidence" value="ECO:0007669"/>
    <property type="project" value="UniProtKB-KW"/>
</dbReference>
<keyword evidence="4" id="KW-0067">ATP-binding</keyword>
<keyword evidence="10" id="KW-1185">Reference proteome</keyword>
<evidence type="ECO:0000313" key="9">
    <source>
        <dbReference type="EMBL" id="EFU74757.1"/>
    </source>
</evidence>
<keyword evidence="1" id="KW-0808">Transferase</keyword>
<dbReference type="eggNOG" id="COG2184">
    <property type="taxonomic scope" value="Bacteria"/>
</dbReference>
<evidence type="ECO:0000256" key="4">
    <source>
        <dbReference type="ARBA" id="ARBA00022840"/>
    </source>
</evidence>
<evidence type="ECO:0000259" key="8">
    <source>
        <dbReference type="PROSITE" id="PS51459"/>
    </source>
</evidence>
<evidence type="ECO:0000256" key="1">
    <source>
        <dbReference type="ARBA" id="ARBA00022679"/>
    </source>
</evidence>
<dbReference type="EC" id="2.7.7.108" evidence="5"/>
<organism evidence="9 10">
    <name type="scientific">Enterococcus italicus (strain DSM 15952 / CCUG 50447 / LMG 22039 / TP 1.5)</name>
    <dbReference type="NCBI Taxonomy" id="888064"/>
    <lineage>
        <taxon>Bacteria</taxon>
        <taxon>Bacillati</taxon>
        <taxon>Bacillota</taxon>
        <taxon>Bacilli</taxon>
        <taxon>Lactobacillales</taxon>
        <taxon>Enterococcaceae</taxon>
        <taxon>Enterococcus</taxon>
    </lineage>
</organism>
<dbReference type="PATRIC" id="fig|888064.11.peg.1800"/>
<dbReference type="GO" id="GO:0051302">
    <property type="term" value="P:regulation of cell division"/>
    <property type="evidence" value="ECO:0007669"/>
    <property type="project" value="TreeGrafter"/>
</dbReference>
<dbReference type="Pfam" id="PF02661">
    <property type="entry name" value="Fic"/>
    <property type="match status" value="1"/>
</dbReference>
<dbReference type="STRING" id="888064.HMPREF9088_0421"/>
<evidence type="ECO:0000256" key="7">
    <source>
        <dbReference type="ARBA" id="ARBA00048696"/>
    </source>
</evidence>